<dbReference type="CDD" id="cd00009">
    <property type="entry name" value="AAA"/>
    <property type="match status" value="1"/>
</dbReference>
<dbReference type="SUPFAM" id="SSF52172">
    <property type="entry name" value="CheY-like"/>
    <property type="match status" value="1"/>
</dbReference>
<dbReference type="AlphaFoldDB" id="A0A6C0UBW0"/>
<dbReference type="InterPro" id="IPR025662">
    <property type="entry name" value="Sigma_54_int_dom_ATP-bd_1"/>
</dbReference>
<accession>A0A6C0UBW0</accession>
<dbReference type="SUPFAM" id="SSF46689">
    <property type="entry name" value="Homeodomain-like"/>
    <property type="match status" value="1"/>
</dbReference>
<dbReference type="InterPro" id="IPR009057">
    <property type="entry name" value="Homeodomain-like_sf"/>
</dbReference>
<dbReference type="InterPro" id="IPR011006">
    <property type="entry name" value="CheY-like_superfamily"/>
</dbReference>
<keyword evidence="1" id="KW-0547">Nucleotide-binding</keyword>
<dbReference type="InterPro" id="IPR025943">
    <property type="entry name" value="Sigma_54_int_dom_ATP-bd_2"/>
</dbReference>
<name>A0A6C0UBW0_9GAMM</name>
<dbReference type="PROSITE" id="PS50110">
    <property type="entry name" value="RESPONSE_REGULATORY"/>
    <property type="match status" value="1"/>
</dbReference>
<dbReference type="Proteomes" id="UP000477680">
    <property type="component" value="Chromosome"/>
</dbReference>
<evidence type="ECO:0000313" key="10">
    <source>
        <dbReference type="Proteomes" id="UP000477680"/>
    </source>
</evidence>
<dbReference type="SUPFAM" id="SSF52540">
    <property type="entry name" value="P-loop containing nucleoside triphosphate hydrolases"/>
    <property type="match status" value="1"/>
</dbReference>
<evidence type="ECO:0000256" key="3">
    <source>
        <dbReference type="ARBA" id="ARBA00023015"/>
    </source>
</evidence>
<dbReference type="GO" id="GO:0005524">
    <property type="term" value="F:ATP binding"/>
    <property type="evidence" value="ECO:0007669"/>
    <property type="project" value="UniProtKB-KW"/>
</dbReference>
<evidence type="ECO:0000256" key="4">
    <source>
        <dbReference type="ARBA" id="ARBA00023125"/>
    </source>
</evidence>
<dbReference type="EMBL" id="CP048711">
    <property type="protein sequence ID" value="QIB67594.1"/>
    <property type="molecule type" value="Genomic_DNA"/>
</dbReference>
<dbReference type="PANTHER" id="PTHR32071">
    <property type="entry name" value="TRANSCRIPTIONAL REGULATORY PROTEIN"/>
    <property type="match status" value="1"/>
</dbReference>
<dbReference type="KEGG" id="kim:G3T16_08140"/>
<reference evidence="9 10" key="1">
    <citation type="submission" date="2020-02" db="EMBL/GenBank/DDBJ databases">
        <title>Genome sequencing for Kineobactrum sp. M2.</title>
        <authorList>
            <person name="Park S.-J."/>
        </authorList>
    </citation>
    <scope>NUCLEOTIDE SEQUENCE [LARGE SCALE GENOMIC DNA]</scope>
    <source>
        <strain evidence="9 10">M2</strain>
    </source>
</reference>
<dbReference type="PROSITE" id="PS50045">
    <property type="entry name" value="SIGMA54_INTERACT_4"/>
    <property type="match status" value="1"/>
</dbReference>
<sequence>MRLEAAGYEVNCAGNGEQALAAIKRRQPEVVLSDLRMEGMDGLALFERIHREWPTLPVIILTAHGSIRDAVQATQSGVFSFITKPVAPAELLTTLERALELRSPASVQPSGWAQHILTRSAKMYQLLDQARLVAQSDVNVLISGESGTGKELLAQAIHQGSLRAEGPFMPINCSAIPENLLESELFGHRKGAFTGASRDHPGLFVASAGGTVFLDEIGDMPPSLQVKVLRVLQERRVRPVGATDDQPIDVRILSATHRDLEAALTDGSFREDLYYRLNVVELRLPSLRERSEDIPLLANSFLRHVAERQGSKPVRLAPAAVGRLLRYSWPGNIRQLQNVIEKLVALAVGPVISEAQVREALPLDRGADIAELSEAKARFERGYMIRLLQLTAGNIAEAAQLAGRNRSDLYKVIKRHGIDLEQFKTTAGELPTEQG</sequence>
<dbReference type="Pfam" id="PF00072">
    <property type="entry name" value="Response_reg"/>
    <property type="match status" value="1"/>
</dbReference>
<evidence type="ECO:0000259" key="8">
    <source>
        <dbReference type="PROSITE" id="PS50110"/>
    </source>
</evidence>
<keyword evidence="3" id="KW-0805">Transcription regulation</keyword>
<dbReference type="Pfam" id="PF00158">
    <property type="entry name" value="Sigma54_activat"/>
    <property type="match status" value="1"/>
</dbReference>
<protein>
    <submittedName>
        <fullName evidence="9">Response regulator</fullName>
    </submittedName>
</protein>
<dbReference type="InterPro" id="IPR027417">
    <property type="entry name" value="P-loop_NTPase"/>
</dbReference>
<evidence type="ECO:0000259" key="7">
    <source>
        <dbReference type="PROSITE" id="PS50045"/>
    </source>
</evidence>
<organism evidence="9 10">
    <name type="scientific">Kineobactrum salinum</name>
    <dbReference type="NCBI Taxonomy" id="2708301"/>
    <lineage>
        <taxon>Bacteria</taxon>
        <taxon>Pseudomonadati</taxon>
        <taxon>Pseudomonadota</taxon>
        <taxon>Gammaproteobacteria</taxon>
        <taxon>Cellvibrionales</taxon>
        <taxon>Halieaceae</taxon>
        <taxon>Kineobactrum</taxon>
    </lineage>
</organism>
<dbReference type="PROSITE" id="PS00676">
    <property type="entry name" value="SIGMA54_INTERACT_2"/>
    <property type="match status" value="1"/>
</dbReference>
<dbReference type="SMART" id="SM00382">
    <property type="entry name" value="AAA"/>
    <property type="match status" value="1"/>
</dbReference>
<evidence type="ECO:0000256" key="2">
    <source>
        <dbReference type="ARBA" id="ARBA00022840"/>
    </source>
</evidence>
<dbReference type="InterPro" id="IPR003593">
    <property type="entry name" value="AAA+_ATPase"/>
</dbReference>
<dbReference type="SMART" id="SM00448">
    <property type="entry name" value="REC"/>
    <property type="match status" value="1"/>
</dbReference>
<evidence type="ECO:0000256" key="1">
    <source>
        <dbReference type="ARBA" id="ARBA00022741"/>
    </source>
</evidence>
<feature type="domain" description="Sigma-54 factor interaction" evidence="7">
    <location>
        <begin position="116"/>
        <end position="345"/>
    </location>
</feature>
<dbReference type="Gene3D" id="1.10.8.60">
    <property type="match status" value="1"/>
</dbReference>
<dbReference type="PROSITE" id="PS00675">
    <property type="entry name" value="SIGMA54_INTERACT_1"/>
    <property type="match status" value="1"/>
</dbReference>
<keyword evidence="10" id="KW-1185">Reference proteome</keyword>
<proteinExistence type="predicted"/>
<dbReference type="Gene3D" id="1.10.10.60">
    <property type="entry name" value="Homeodomain-like"/>
    <property type="match status" value="1"/>
</dbReference>
<evidence type="ECO:0000313" key="9">
    <source>
        <dbReference type="EMBL" id="QIB67594.1"/>
    </source>
</evidence>
<dbReference type="InterPro" id="IPR001789">
    <property type="entry name" value="Sig_transdc_resp-reg_receiver"/>
</dbReference>
<evidence type="ECO:0000256" key="5">
    <source>
        <dbReference type="ARBA" id="ARBA00023163"/>
    </source>
</evidence>
<dbReference type="GO" id="GO:0003677">
    <property type="term" value="F:DNA binding"/>
    <property type="evidence" value="ECO:0007669"/>
    <property type="project" value="UniProtKB-KW"/>
</dbReference>
<dbReference type="PANTHER" id="PTHR32071:SF116">
    <property type="entry name" value="TRANSCRIPTIONAL REGULATORY PROTEIN GLRR"/>
    <property type="match status" value="1"/>
</dbReference>
<keyword evidence="4" id="KW-0238">DNA-binding</keyword>
<keyword evidence="6" id="KW-0597">Phosphoprotein</keyword>
<dbReference type="InterPro" id="IPR058031">
    <property type="entry name" value="AAA_lid_NorR"/>
</dbReference>
<dbReference type="PROSITE" id="PS00688">
    <property type="entry name" value="SIGMA54_INTERACT_3"/>
    <property type="match status" value="1"/>
</dbReference>
<keyword evidence="5" id="KW-0804">Transcription</keyword>
<evidence type="ECO:0000256" key="6">
    <source>
        <dbReference type="PROSITE-ProRule" id="PRU00169"/>
    </source>
</evidence>
<dbReference type="InterPro" id="IPR025944">
    <property type="entry name" value="Sigma_54_int_dom_CS"/>
</dbReference>
<dbReference type="GO" id="GO:0006355">
    <property type="term" value="P:regulation of DNA-templated transcription"/>
    <property type="evidence" value="ECO:0007669"/>
    <property type="project" value="InterPro"/>
</dbReference>
<dbReference type="FunFam" id="3.40.50.300:FF:000006">
    <property type="entry name" value="DNA-binding transcriptional regulator NtrC"/>
    <property type="match status" value="1"/>
</dbReference>
<dbReference type="GO" id="GO:0000160">
    <property type="term" value="P:phosphorelay signal transduction system"/>
    <property type="evidence" value="ECO:0007669"/>
    <property type="project" value="InterPro"/>
</dbReference>
<keyword evidence="2" id="KW-0067">ATP-binding</keyword>
<dbReference type="Gene3D" id="3.40.50.2300">
    <property type="match status" value="1"/>
</dbReference>
<dbReference type="Gene3D" id="3.40.50.300">
    <property type="entry name" value="P-loop containing nucleotide triphosphate hydrolases"/>
    <property type="match status" value="1"/>
</dbReference>
<dbReference type="InterPro" id="IPR002078">
    <property type="entry name" value="Sigma_54_int"/>
</dbReference>
<feature type="domain" description="Response regulatory" evidence="8">
    <location>
        <begin position="1"/>
        <end position="99"/>
    </location>
</feature>
<feature type="modified residue" description="4-aspartylphosphate" evidence="6">
    <location>
        <position position="34"/>
    </location>
</feature>
<gene>
    <name evidence="9" type="ORF">G3T16_08140</name>
</gene>
<dbReference type="Pfam" id="PF25601">
    <property type="entry name" value="AAA_lid_14"/>
    <property type="match status" value="1"/>
</dbReference>